<dbReference type="RefSeq" id="WP_182484632.1">
    <property type="nucleotide sequence ID" value="NZ_JACGWU010000003.1"/>
</dbReference>
<dbReference type="InterPro" id="IPR047801">
    <property type="entry name" value="Peptidase_C45"/>
</dbReference>
<name>A0A7W3PNT8_9MICO</name>
<dbReference type="NCBIfam" id="NF040521">
    <property type="entry name" value="C45_proenzyme"/>
    <property type="match status" value="1"/>
</dbReference>
<keyword evidence="2" id="KW-0808">Transferase</keyword>
<reference evidence="2 3" key="1">
    <citation type="submission" date="2020-07" db="EMBL/GenBank/DDBJ databases">
        <title>Sequencing the genomes of 1000 actinobacteria strains.</title>
        <authorList>
            <person name="Klenk H.-P."/>
        </authorList>
    </citation>
    <scope>NUCLEOTIDE SEQUENCE [LARGE SCALE GENOMIC DNA]</scope>
    <source>
        <strain evidence="2 3">DSM 23737</strain>
    </source>
</reference>
<evidence type="ECO:0000259" key="1">
    <source>
        <dbReference type="Pfam" id="PF03417"/>
    </source>
</evidence>
<dbReference type="PANTHER" id="PTHR34180">
    <property type="entry name" value="PEPTIDASE C45"/>
    <property type="match status" value="1"/>
</dbReference>
<dbReference type="InterPro" id="IPR005079">
    <property type="entry name" value="Peptidase_C45_hydrolase"/>
</dbReference>
<dbReference type="Pfam" id="PF03417">
    <property type="entry name" value="AAT"/>
    <property type="match status" value="1"/>
</dbReference>
<dbReference type="Gene3D" id="3.60.60.10">
    <property type="entry name" value="Penicillin V Acylase, Chain A"/>
    <property type="match status" value="1"/>
</dbReference>
<dbReference type="Proteomes" id="UP000524237">
    <property type="component" value="Unassembled WGS sequence"/>
</dbReference>
<organism evidence="2 3">
    <name type="scientific">Alpinimonas psychrophila</name>
    <dbReference type="NCBI Taxonomy" id="748908"/>
    <lineage>
        <taxon>Bacteria</taxon>
        <taxon>Bacillati</taxon>
        <taxon>Actinomycetota</taxon>
        <taxon>Actinomycetes</taxon>
        <taxon>Micrococcales</taxon>
        <taxon>Microbacteriaceae</taxon>
        <taxon>Alpinimonas</taxon>
    </lineage>
</organism>
<proteinExistence type="predicted"/>
<dbReference type="Gene3D" id="1.10.10.2120">
    <property type="match status" value="1"/>
</dbReference>
<comment type="caution">
    <text evidence="2">The sequence shown here is derived from an EMBL/GenBank/DDBJ whole genome shotgun (WGS) entry which is preliminary data.</text>
</comment>
<dbReference type="PANTHER" id="PTHR34180:SF1">
    <property type="entry name" value="BETA-ALANYL-DOPAMINE_CARCININE HYDROLASE"/>
    <property type="match status" value="1"/>
</dbReference>
<evidence type="ECO:0000313" key="3">
    <source>
        <dbReference type="Proteomes" id="UP000524237"/>
    </source>
</evidence>
<dbReference type="EMBL" id="JACGWU010000003">
    <property type="protein sequence ID" value="MBA8829189.1"/>
    <property type="molecule type" value="Genomic_DNA"/>
</dbReference>
<evidence type="ECO:0000313" key="2">
    <source>
        <dbReference type="EMBL" id="MBA8829189.1"/>
    </source>
</evidence>
<protein>
    <submittedName>
        <fullName evidence="2">Isopenicillin-N N-acyltransferase-like protein</fullName>
    </submittedName>
</protein>
<dbReference type="InterPro" id="IPR047794">
    <property type="entry name" value="C45_proenzyme-like"/>
</dbReference>
<dbReference type="AlphaFoldDB" id="A0A7W3PNT8"/>
<keyword evidence="2" id="KW-0012">Acyltransferase</keyword>
<dbReference type="GO" id="GO:0016746">
    <property type="term" value="F:acyltransferase activity"/>
    <property type="evidence" value="ECO:0007669"/>
    <property type="project" value="UniProtKB-KW"/>
</dbReference>
<accession>A0A7W3PNT8</accession>
<sequence length="365" mass="38592">MTTTPTIVTLDAAEPFERGRQRGVAIRDAIATSSRIYRELFTAVGIERADVRRYAEESIAATENWSIALAEEMRGTAEGSGLPLWEIASLNARTEILSLARGAKPGECSTIVSTRGTPVGSQTWDWHEELSAGWHLQRVSGAAHSFVGLTEHGILSKIGVNDAGIGVMLNILGHQDDKPGGVPVHLVGARVLAEASTFDEALNILRGAPVSTSSAVTLLGPGGAATIELNPHGAAVVRPTEGVLLHTNHFLDPALAQGEKPGLYDPDSQLRMQMLEERTRDAARIPMEALELVPLLVSYPGDLADLCCIPSAGATLGERWATLATVSLDVAKRRLTVSAGSPADAPAAEKIQLDAMSKLGTLARP</sequence>
<gene>
    <name evidence="2" type="ORF">FB555_001292</name>
</gene>
<feature type="domain" description="Peptidase C45 hydrolase" evidence="1">
    <location>
        <begin position="121"/>
        <end position="343"/>
    </location>
</feature>
<keyword evidence="3" id="KW-1185">Reference proteome</keyword>